<dbReference type="Proteomes" id="UP000054279">
    <property type="component" value="Unassembled WGS sequence"/>
</dbReference>
<keyword evidence="2" id="KW-1133">Transmembrane helix</keyword>
<sequence length="409" mass="46184">MIILLVIDTVFRVNADLLERRSEVFATMLSLPKGSSQDEMVDDYPVVRLQDKKADWEEFLEVFYGERVGTVASGFMQINSQPKLPVISVPVAQQPNEHWTSQVDVIIGPDGQKMNLVSSVAGTPNGHWSRCATHGVKHDIQWNPRCKLRSDARLLNDAVRAGGQPDVHNRRPELPYPSIRYWACVILPRRRWRQIVCWSFPTHLNLQRRFLRHDHGHRLPPQRLHVINFGDFVDSNPGKQGQAFMQLLPTTTATIAHQQFVKSCLSGIDTTGSQPRPHVPSDFSSVTTPTSSPSVASKDFSTAKSFIQKNWIYFAALIIGTCIFSSVRRRRRTSLRNAYPSAVFATDAAGSYKQLHNPTPDAAMDEHGMAGMYGGFGGMQASRVIHRGRRSRITLWEGTERVDREYFPH</sequence>
<keyword evidence="4" id="KW-1185">Reference proteome</keyword>
<keyword evidence="2" id="KW-0812">Transmembrane</keyword>
<feature type="region of interest" description="Disordered" evidence="1">
    <location>
        <begin position="271"/>
        <end position="296"/>
    </location>
</feature>
<keyword evidence="2" id="KW-0472">Membrane</keyword>
<dbReference type="EMBL" id="KN837099">
    <property type="protein sequence ID" value="KIJ48044.1"/>
    <property type="molecule type" value="Genomic_DNA"/>
</dbReference>
<protein>
    <recommendedName>
        <fullName evidence="5">BTB domain-containing protein</fullName>
    </recommendedName>
</protein>
<evidence type="ECO:0000313" key="3">
    <source>
        <dbReference type="EMBL" id="KIJ48044.1"/>
    </source>
</evidence>
<dbReference type="OrthoDB" id="3199068at2759"/>
<organism evidence="3 4">
    <name type="scientific">Sphaerobolus stellatus (strain SS14)</name>
    <dbReference type="NCBI Taxonomy" id="990650"/>
    <lineage>
        <taxon>Eukaryota</taxon>
        <taxon>Fungi</taxon>
        <taxon>Dikarya</taxon>
        <taxon>Basidiomycota</taxon>
        <taxon>Agaricomycotina</taxon>
        <taxon>Agaricomycetes</taxon>
        <taxon>Phallomycetidae</taxon>
        <taxon>Geastrales</taxon>
        <taxon>Sphaerobolaceae</taxon>
        <taxon>Sphaerobolus</taxon>
    </lineage>
</organism>
<proteinExistence type="predicted"/>
<evidence type="ECO:0008006" key="5">
    <source>
        <dbReference type="Google" id="ProtNLM"/>
    </source>
</evidence>
<gene>
    <name evidence="3" type="ORF">M422DRAFT_248206</name>
</gene>
<evidence type="ECO:0000256" key="2">
    <source>
        <dbReference type="SAM" id="Phobius"/>
    </source>
</evidence>
<feature type="compositionally biased region" description="Low complexity" evidence="1">
    <location>
        <begin position="280"/>
        <end position="296"/>
    </location>
</feature>
<reference evidence="3 4" key="1">
    <citation type="submission" date="2014-06" db="EMBL/GenBank/DDBJ databases">
        <title>Evolutionary Origins and Diversification of the Mycorrhizal Mutualists.</title>
        <authorList>
            <consortium name="DOE Joint Genome Institute"/>
            <consortium name="Mycorrhizal Genomics Consortium"/>
            <person name="Kohler A."/>
            <person name="Kuo A."/>
            <person name="Nagy L.G."/>
            <person name="Floudas D."/>
            <person name="Copeland A."/>
            <person name="Barry K.W."/>
            <person name="Cichocki N."/>
            <person name="Veneault-Fourrey C."/>
            <person name="LaButti K."/>
            <person name="Lindquist E.A."/>
            <person name="Lipzen A."/>
            <person name="Lundell T."/>
            <person name="Morin E."/>
            <person name="Murat C."/>
            <person name="Riley R."/>
            <person name="Ohm R."/>
            <person name="Sun H."/>
            <person name="Tunlid A."/>
            <person name="Henrissat B."/>
            <person name="Grigoriev I.V."/>
            <person name="Hibbett D.S."/>
            <person name="Martin F."/>
        </authorList>
    </citation>
    <scope>NUCLEOTIDE SEQUENCE [LARGE SCALE GENOMIC DNA]</scope>
    <source>
        <strain evidence="3 4">SS14</strain>
    </source>
</reference>
<evidence type="ECO:0000313" key="4">
    <source>
        <dbReference type="Proteomes" id="UP000054279"/>
    </source>
</evidence>
<dbReference type="AlphaFoldDB" id="A0A0C9VJ85"/>
<evidence type="ECO:0000256" key="1">
    <source>
        <dbReference type="SAM" id="MobiDB-lite"/>
    </source>
</evidence>
<accession>A0A0C9VJ85</accession>
<name>A0A0C9VJ85_SPHS4</name>
<feature type="transmembrane region" description="Helical" evidence="2">
    <location>
        <begin position="311"/>
        <end position="327"/>
    </location>
</feature>
<dbReference type="HOGENOM" id="CLU_672963_0_0_1"/>